<feature type="region of interest" description="Disordered" evidence="2">
    <location>
        <begin position="392"/>
        <end position="414"/>
    </location>
</feature>
<feature type="domain" description="DUF6697" evidence="3">
    <location>
        <begin position="257"/>
        <end position="327"/>
    </location>
</feature>
<feature type="region of interest" description="Disordered" evidence="2">
    <location>
        <begin position="19"/>
        <end position="41"/>
    </location>
</feature>
<keyword evidence="5" id="KW-1185">Reference proteome</keyword>
<dbReference type="Pfam" id="PF20411">
    <property type="entry name" value="DUF6697"/>
    <property type="match status" value="1"/>
</dbReference>
<evidence type="ECO:0000256" key="1">
    <source>
        <dbReference type="SAM" id="Coils"/>
    </source>
</evidence>
<dbReference type="OrthoDB" id="2879738at2759"/>
<protein>
    <recommendedName>
        <fullName evidence="3">DUF6697 domain-containing protein</fullName>
    </recommendedName>
</protein>
<feature type="compositionally biased region" description="Basic and acidic residues" evidence="2">
    <location>
        <begin position="19"/>
        <end position="32"/>
    </location>
</feature>
<name>A0A166U181_9AGAM</name>
<evidence type="ECO:0000313" key="5">
    <source>
        <dbReference type="Proteomes" id="UP000076532"/>
    </source>
</evidence>
<proteinExistence type="predicted"/>
<evidence type="ECO:0000259" key="3">
    <source>
        <dbReference type="Pfam" id="PF20411"/>
    </source>
</evidence>
<gene>
    <name evidence="4" type="ORF">FIBSPDRAFT_1037667</name>
</gene>
<organism evidence="4 5">
    <name type="scientific">Athelia psychrophila</name>
    <dbReference type="NCBI Taxonomy" id="1759441"/>
    <lineage>
        <taxon>Eukaryota</taxon>
        <taxon>Fungi</taxon>
        <taxon>Dikarya</taxon>
        <taxon>Basidiomycota</taxon>
        <taxon>Agaricomycotina</taxon>
        <taxon>Agaricomycetes</taxon>
        <taxon>Agaricomycetidae</taxon>
        <taxon>Atheliales</taxon>
        <taxon>Atheliaceae</taxon>
        <taxon>Athelia</taxon>
    </lineage>
</organism>
<sequence length="414" mass="46966">MESVIELLGQELNALRTQLKERDRTQSSDRESSTPGVTWKDRAQAAEGECLILKTENERLRSALAQNENDRLRENNLEDGDDDKSILLQYRESHDKALEQLQAVTQEKEHIRQTKLQLDETHHEVQNKLHKAREKCKKAKCETEELQQALEIINAELSDITQERDNALHNLKSIQDQPPAPEMPVRFDVSSFLKSVDFDSTAVKQPKFETLQPISHEPQLVVPQHAKRLCCADGILHFNSAEIAWPSSERISGAVAITPSHRYNPKQNGGHGAWERDSLKVDIGQMRDLFYKDTGNAWYYLGIFECIASHEMLLNEMPVMRPMVRDSIHSRSVLFPDLVPPFTCKMVPSMYSAGVLKIRCFGFRCIGFNPELYQVLSASNMNGKGTTIPVTYKRPRSGLGGKQEGTKKRNLSSA</sequence>
<dbReference type="AlphaFoldDB" id="A0A166U181"/>
<dbReference type="InterPro" id="IPR046520">
    <property type="entry name" value="DUF6697"/>
</dbReference>
<dbReference type="Proteomes" id="UP000076532">
    <property type="component" value="Unassembled WGS sequence"/>
</dbReference>
<evidence type="ECO:0000256" key="2">
    <source>
        <dbReference type="SAM" id="MobiDB-lite"/>
    </source>
</evidence>
<evidence type="ECO:0000313" key="4">
    <source>
        <dbReference type="EMBL" id="KZP31205.1"/>
    </source>
</evidence>
<feature type="coiled-coil region" evidence="1">
    <location>
        <begin position="87"/>
        <end position="177"/>
    </location>
</feature>
<dbReference type="EMBL" id="KV417490">
    <property type="protein sequence ID" value="KZP31205.1"/>
    <property type="molecule type" value="Genomic_DNA"/>
</dbReference>
<keyword evidence="1" id="KW-0175">Coiled coil</keyword>
<accession>A0A166U181</accession>
<reference evidence="4 5" key="1">
    <citation type="journal article" date="2016" name="Mol. Biol. Evol.">
        <title>Comparative Genomics of Early-Diverging Mushroom-Forming Fungi Provides Insights into the Origins of Lignocellulose Decay Capabilities.</title>
        <authorList>
            <person name="Nagy L.G."/>
            <person name="Riley R."/>
            <person name="Tritt A."/>
            <person name="Adam C."/>
            <person name="Daum C."/>
            <person name="Floudas D."/>
            <person name="Sun H."/>
            <person name="Yadav J.S."/>
            <person name="Pangilinan J."/>
            <person name="Larsson K.H."/>
            <person name="Matsuura K."/>
            <person name="Barry K."/>
            <person name="Labutti K."/>
            <person name="Kuo R."/>
            <person name="Ohm R.A."/>
            <person name="Bhattacharya S.S."/>
            <person name="Shirouzu T."/>
            <person name="Yoshinaga Y."/>
            <person name="Martin F.M."/>
            <person name="Grigoriev I.V."/>
            <person name="Hibbett D.S."/>
        </authorList>
    </citation>
    <scope>NUCLEOTIDE SEQUENCE [LARGE SCALE GENOMIC DNA]</scope>
    <source>
        <strain evidence="4 5">CBS 109695</strain>
    </source>
</reference>